<dbReference type="RefSeq" id="WP_012443171.1">
    <property type="nucleotide sequence ID" value="NC_010696.1"/>
</dbReference>
<dbReference type="GO" id="GO:0005886">
    <property type="term" value="C:plasma membrane"/>
    <property type="evidence" value="ECO:0007669"/>
    <property type="project" value="UniProtKB-SubCell"/>
</dbReference>
<keyword evidence="8" id="KW-0614">Plasmid</keyword>
<geneLocation type="plasmid" evidence="8 9">
    <name>pET35</name>
</geneLocation>
<evidence type="ECO:0000256" key="7">
    <source>
        <dbReference type="SAM" id="Phobius"/>
    </source>
</evidence>
<dbReference type="InterPro" id="IPR051539">
    <property type="entry name" value="T4SS-coupling_protein"/>
</dbReference>
<name>B2VAT0_ERWT9</name>
<evidence type="ECO:0000256" key="2">
    <source>
        <dbReference type="ARBA" id="ARBA00008806"/>
    </source>
</evidence>
<dbReference type="CDD" id="cd01127">
    <property type="entry name" value="TrwB_TraG_TraD_VirD4"/>
    <property type="match status" value="1"/>
</dbReference>
<keyword evidence="3" id="KW-1003">Cell membrane</keyword>
<gene>
    <name evidence="8" type="primary">traK</name>
    <name evidence="8" type="ordered locus">ETA_pET350140</name>
</gene>
<keyword evidence="6 7" id="KW-0472">Membrane</keyword>
<dbReference type="SUPFAM" id="SSF52540">
    <property type="entry name" value="P-loop containing nucleoside triphosphate hydrolases"/>
    <property type="match status" value="1"/>
</dbReference>
<dbReference type="InterPro" id="IPR003688">
    <property type="entry name" value="TraG/VirD4"/>
</dbReference>
<keyword evidence="5 7" id="KW-1133">Transmembrane helix</keyword>
<dbReference type="Pfam" id="PF02534">
    <property type="entry name" value="T4SS-DNA_transf"/>
    <property type="match status" value="2"/>
</dbReference>
<dbReference type="OrthoDB" id="9759295at2"/>
<reference evidence="8 9" key="1">
    <citation type="journal article" date="2008" name="Environ. Microbiol.">
        <title>The genome of Erwinia tasmaniensis strain Et1/99, a non-pathogenic bacterium in the genus Erwinia.</title>
        <authorList>
            <person name="Kube M."/>
            <person name="Migdoll A.M."/>
            <person name="Mueller I."/>
            <person name="Kuhl H."/>
            <person name="Beck A."/>
            <person name="Reinhardt R."/>
            <person name="Geider K."/>
        </authorList>
    </citation>
    <scope>NUCLEOTIDE SEQUENCE [LARGE SCALE GENOMIC DNA]</scope>
    <source>
        <strain evidence="9">DSM 17950 / CFBP 7177 / CIP 109463 / NCPPB 4357 / Et1/99</strain>
        <plasmid evidence="9">pET35</plasmid>
    </source>
</reference>
<evidence type="ECO:0000313" key="9">
    <source>
        <dbReference type="Proteomes" id="UP000001726"/>
    </source>
</evidence>
<dbReference type="InterPro" id="IPR027417">
    <property type="entry name" value="P-loop_NTPase"/>
</dbReference>
<dbReference type="PANTHER" id="PTHR37937">
    <property type="entry name" value="CONJUGATIVE TRANSFER: DNA TRANSPORT"/>
    <property type="match status" value="1"/>
</dbReference>
<dbReference type="Proteomes" id="UP000001726">
    <property type="component" value="Plasmid pET35"/>
</dbReference>
<feature type="transmembrane region" description="Helical" evidence="7">
    <location>
        <begin position="12"/>
        <end position="39"/>
    </location>
</feature>
<feature type="transmembrane region" description="Helical" evidence="7">
    <location>
        <begin position="70"/>
        <end position="94"/>
    </location>
</feature>
<evidence type="ECO:0000313" key="8">
    <source>
        <dbReference type="EMBL" id="CAO94814.1"/>
    </source>
</evidence>
<dbReference type="HOGENOM" id="CLU_012039_1_3_6"/>
<sequence length="683" mass="78070">MQPRKNITRGEVWLTIIFALFLSAALGVGGLYGGGYLFLLLSKVDTSILTYDTLIQSWKLWQYKKLHTPISIGTVAFILSMVLPFVGVIILGIFEFPEPDIHGNAKEITDDELEESGLLSTEQSKHPEILIGKVAKGRYKGKFLKFDGQQFMGLGAPTRSGKGVGFVIPNLLNYRDSVCVLDIKAENFIMTAGYRKKMGQEIFVFAPDGYRFSEDDYIQYKLSDHYLSMSEEEQKAFDERYFENAQVLTHRWNPLGYISRAKSRRVGDIEDIIAILFPDGGGDNAIWNSMASSVFSGYVLYMLDMEKIVKDINAEIQSNRDNGVDDNREFMPAYPVTMAQMFTLTGVPDIAAWMNDEILYWKEQGRPLSHETVEAFNRFTGVDVKTRGNIMQNFNQPLKVYQVESCMLATEANDFNFEDLRKKRMSVYIVLSPSGIKKYGRLINLFFSQLVNVNTKELPEHNPELKYQCLLMLDEFTSMGRVEIIEKSIAFTAGYDLRYMLIYQDDGQIESDEAYGKSGARVLKKNLALEVIYPPKTVDETADRVSKTFGTKTVKIKTRSRTSSLGGGVSNGENEQYVKRDLYLPQEVVELGSVKYFSEIVKKNWLGLNRKIRKRTNLGVNEIIIMEQVKPFVAHKIMYFDEPVFVKRKKIATDNIPEIPVLKEIKRFEMPRERRKDIPELSH</sequence>
<dbReference type="KEGG" id="eta:ETA_pET350140"/>
<evidence type="ECO:0000256" key="3">
    <source>
        <dbReference type="ARBA" id="ARBA00022475"/>
    </source>
</evidence>
<protein>
    <submittedName>
        <fullName evidence="8">Conjugal transfer protein TraK</fullName>
    </submittedName>
</protein>
<accession>B2VAT0</accession>
<dbReference type="Gene3D" id="3.40.50.300">
    <property type="entry name" value="P-loop containing nucleotide triphosphate hydrolases"/>
    <property type="match status" value="1"/>
</dbReference>
<evidence type="ECO:0000256" key="5">
    <source>
        <dbReference type="ARBA" id="ARBA00022989"/>
    </source>
</evidence>
<proteinExistence type="inferred from homology"/>
<organism evidence="8 9">
    <name type="scientific">Erwinia tasmaniensis (strain DSM 17950 / CFBP 7177 / CIP 109463 / NCPPB 4357 / Et1/99)</name>
    <dbReference type="NCBI Taxonomy" id="465817"/>
    <lineage>
        <taxon>Bacteria</taxon>
        <taxon>Pseudomonadati</taxon>
        <taxon>Pseudomonadota</taxon>
        <taxon>Gammaproteobacteria</taxon>
        <taxon>Enterobacterales</taxon>
        <taxon>Erwiniaceae</taxon>
        <taxon>Erwinia</taxon>
    </lineage>
</organism>
<dbReference type="AlphaFoldDB" id="B2VAT0"/>
<keyword evidence="4 7" id="KW-0812">Transmembrane</keyword>
<comment type="similarity">
    <text evidence="2">Belongs to the VirD4/TraG family.</text>
</comment>
<dbReference type="eggNOG" id="COG3505">
    <property type="taxonomic scope" value="Bacteria"/>
</dbReference>
<evidence type="ECO:0000256" key="6">
    <source>
        <dbReference type="ARBA" id="ARBA00023136"/>
    </source>
</evidence>
<dbReference type="PANTHER" id="PTHR37937:SF1">
    <property type="entry name" value="CONJUGATIVE TRANSFER: DNA TRANSPORT"/>
    <property type="match status" value="1"/>
</dbReference>
<evidence type="ECO:0000256" key="1">
    <source>
        <dbReference type="ARBA" id="ARBA00004651"/>
    </source>
</evidence>
<keyword evidence="9" id="KW-1185">Reference proteome</keyword>
<dbReference type="EMBL" id="CU468130">
    <property type="protein sequence ID" value="CAO94814.1"/>
    <property type="molecule type" value="Genomic_DNA"/>
</dbReference>
<evidence type="ECO:0000256" key="4">
    <source>
        <dbReference type="ARBA" id="ARBA00022692"/>
    </source>
</evidence>
<comment type="subcellular location">
    <subcellularLocation>
        <location evidence="1">Cell membrane</location>
        <topology evidence="1">Multi-pass membrane protein</topology>
    </subcellularLocation>
</comment>